<dbReference type="WBParaSite" id="MBELARI_LOCUS21459">
    <property type="protein sequence ID" value="MBELARI_LOCUS21459"/>
    <property type="gene ID" value="MBELARI_LOCUS21459"/>
</dbReference>
<evidence type="ECO:0000313" key="3">
    <source>
        <dbReference type="Proteomes" id="UP000887575"/>
    </source>
</evidence>
<dbReference type="Proteomes" id="UP000887575">
    <property type="component" value="Unassembled WGS sequence"/>
</dbReference>
<feature type="region of interest" description="Disordered" evidence="2">
    <location>
        <begin position="29"/>
        <end position="48"/>
    </location>
</feature>
<accession>A0AAF3F4E5</accession>
<proteinExistence type="predicted"/>
<evidence type="ECO:0000256" key="2">
    <source>
        <dbReference type="SAM" id="MobiDB-lite"/>
    </source>
</evidence>
<keyword evidence="3" id="KW-1185">Reference proteome</keyword>
<reference evidence="4" key="1">
    <citation type="submission" date="2024-02" db="UniProtKB">
        <authorList>
            <consortium name="WormBaseParasite"/>
        </authorList>
    </citation>
    <scope>IDENTIFICATION</scope>
</reference>
<feature type="coiled-coil region" evidence="1">
    <location>
        <begin position="414"/>
        <end position="441"/>
    </location>
</feature>
<feature type="coiled-coil region" evidence="1">
    <location>
        <begin position="68"/>
        <end position="133"/>
    </location>
</feature>
<dbReference type="AlphaFoldDB" id="A0AAF3F4E5"/>
<evidence type="ECO:0000256" key="1">
    <source>
        <dbReference type="SAM" id="Coils"/>
    </source>
</evidence>
<feature type="coiled-coil region" evidence="1">
    <location>
        <begin position="162"/>
        <end position="275"/>
    </location>
</feature>
<keyword evidence="1" id="KW-0175">Coiled coil</keyword>
<sequence length="504" mass="58709">MGDDEEKEQLKHDVANLRQQVRMLNEHIESYEKEAPSSSTPSNSHEKEKLMAEISSLKAFQIAHEEEHEAWLKKLQDVEKRNQELTEQNKELESLLCVNEVSDHETTQHNLEINKYKQQLDDLEAEAQANYQTVRDLRMSLATKEDQLHERNGEYERVFGELGELRLQIKVLKSENEELEAGINQATSLPFASRGNSMFGEFADERRNLEQDMKKLHVELTKYKKENRMLKIELEDAKLRSTAKFESGPRRDCKCRTMEIELINLRQNIASLEQRSILFLRENLQRLQNPEKIRFYGAEIQRMEDTVTHLRKERDEAKDRLIIEQAKCESASIENAALKAQVDDLRLHINEQQKRFEDMMNEETRDEIAEVVPAPVKEIATTSHFITPCKAPENTGMVTPLSIATAKTKQYELNSDLQVDKEEMRRKIEKDRREAESEKLTKLAEGFKNRNVMKRNNSMLTPVVTTQENKKAKLAIAPKPMLSNFQPFVIQSPAKKVEKENERH</sequence>
<organism evidence="3 4">
    <name type="scientific">Mesorhabditis belari</name>
    <dbReference type="NCBI Taxonomy" id="2138241"/>
    <lineage>
        <taxon>Eukaryota</taxon>
        <taxon>Metazoa</taxon>
        <taxon>Ecdysozoa</taxon>
        <taxon>Nematoda</taxon>
        <taxon>Chromadorea</taxon>
        <taxon>Rhabditida</taxon>
        <taxon>Rhabditina</taxon>
        <taxon>Rhabditomorpha</taxon>
        <taxon>Rhabditoidea</taxon>
        <taxon>Rhabditidae</taxon>
        <taxon>Mesorhabditinae</taxon>
        <taxon>Mesorhabditis</taxon>
    </lineage>
</organism>
<name>A0AAF3F4E5_9BILA</name>
<evidence type="ECO:0000313" key="4">
    <source>
        <dbReference type="WBParaSite" id="MBELARI_LOCUS21459"/>
    </source>
</evidence>
<feature type="coiled-coil region" evidence="1">
    <location>
        <begin position="300"/>
        <end position="362"/>
    </location>
</feature>
<protein>
    <submittedName>
        <fullName evidence="4">Uncharacterized protein</fullName>
    </submittedName>
</protein>